<name>A0A4Y2WNM5_ARAVE</name>
<dbReference type="EMBL" id="BGPR01062448">
    <property type="protein sequence ID" value="GBO37862.1"/>
    <property type="molecule type" value="Genomic_DNA"/>
</dbReference>
<evidence type="ECO:0000313" key="2">
    <source>
        <dbReference type="Proteomes" id="UP000499080"/>
    </source>
</evidence>
<reference evidence="1 2" key="1">
    <citation type="journal article" date="2019" name="Sci. Rep.">
        <title>Orb-weaving spider Araneus ventricosus genome elucidates the spidroin gene catalogue.</title>
        <authorList>
            <person name="Kono N."/>
            <person name="Nakamura H."/>
            <person name="Ohtoshi R."/>
            <person name="Moran D.A.P."/>
            <person name="Shinohara A."/>
            <person name="Yoshida Y."/>
            <person name="Fujiwara M."/>
            <person name="Mori M."/>
            <person name="Tomita M."/>
            <person name="Arakawa K."/>
        </authorList>
    </citation>
    <scope>NUCLEOTIDE SEQUENCE [LARGE SCALE GENOMIC DNA]</scope>
</reference>
<keyword evidence="2" id="KW-1185">Reference proteome</keyword>
<sequence>MSPFLIVSNRETIFLQDSPGGQSRISLRLTNPIKSRAWNHADKSGCCPFVMHAKNFSSRKPKNCNSCGLQFVLSTKVHAVKGTVMLQQGKAIQGMRMKNF</sequence>
<organism evidence="1 2">
    <name type="scientific">Araneus ventricosus</name>
    <name type="common">Orbweaver spider</name>
    <name type="synonym">Epeira ventricosa</name>
    <dbReference type="NCBI Taxonomy" id="182803"/>
    <lineage>
        <taxon>Eukaryota</taxon>
        <taxon>Metazoa</taxon>
        <taxon>Ecdysozoa</taxon>
        <taxon>Arthropoda</taxon>
        <taxon>Chelicerata</taxon>
        <taxon>Arachnida</taxon>
        <taxon>Araneae</taxon>
        <taxon>Araneomorphae</taxon>
        <taxon>Entelegynae</taxon>
        <taxon>Araneoidea</taxon>
        <taxon>Araneidae</taxon>
        <taxon>Araneus</taxon>
    </lineage>
</organism>
<dbReference type="Proteomes" id="UP000499080">
    <property type="component" value="Unassembled WGS sequence"/>
</dbReference>
<dbReference type="AlphaFoldDB" id="A0A4Y2WNM5"/>
<gene>
    <name evidence="1" type="ORF">AVEN_258553_1</name>
</gene>
<accession>A0A4Y2WNM5</accession>
<evidence type="ECO:0000313" key="1">
    <source>
        <dbReference type="EMBL" id="GBO37862.1"/>
    </source>
</evidence>
<proteinExistence type="predicted"/>
<protein>
    <submittedName>
        <fullName evidence="1">Uncharacterized protein</fullName>
    </submittedName>
</protein>
<comment type="caution">
    <text evidence="1">The sequence shown here is derived from an EMBL/GenBank/DDBJ whole genome shotgun (WGS) entry which is preliminary data.</text>
</comment>